<keyword evidence="4 6" id="KW-0472">Membrane</keyword>
<feature type="transmembrane region" description="Helical" evidence="6">
    <location>
        <begin position="97"/>
        <end position="125"/>
    </location>
</feature>
<dbReference type="EMBL" id="KZ107840">
    <property type="protein sequence ID" value="OSS51890.1"/>
    <property type="molecule type" value="Genomic_DNA"/>
</dbReference>
<evidence type="ECO:0000313" key="8">
    <source>
        <dbReference type="Proteomes" id="UP000193240"/>
    </source>
</evidence>
<feature type="transmembrane region" description="Helical" evidence="6">
    <location>
        <begin position="64"/>
        <end position="85"/>
    </location>
</feature>
<dbReference type="PANTHER" id="PTHR23501:SF198">
    <property type="entry name" value="AZOLE RESISTANCE PROTEIN 1-RELATED"/>
    <property type="match status" value="1"/>
</dbReference>
<dbReference type="GO" id="GO:0022857">
    <property type="term" value="F:transmembrane transporter activity"/>
    <property type="evidence" value="ECO:0007669"/>
    <property type="project" value="TreeGrafter"/>
</dbReference>
<dbReference type="InterPro" id="IPR036259">
    <property type="entry name" value="MFS_trans_sf"/>
</dbReference>
<evidence type="ECO:0000313" key="7">
    <source>
        <dbReference type="EMBL" id="OSS51890.1"/>
    </source>
</evidence>
<feature type="transmembrane region" description="Helical" evidence="6">
    <location>
        <begin position="171"/>
        <end position="189"/>
    </location>
</feature>
<organism evidence="7 8">
    <name type="scientific">Epicoccum nigrum</name>
    <name type="common">Soil fungus</name>
    <name type="synonym">Epicoccum purpurascens</name>
    <dbReference type="NCBI Taxonomy" id="105696"/>
    <lineage>
        <taxon>Eukaryota</taxon>
        <taxon>Fungi</taxon>
        <taxon>Dikarya</taxon>
        <taxon>Ascomycota</taxon>
        <taxon>Pezizomycotina</taxon>
        <taxon>Dothideomycetes</taxon>
        <taxon>Pleosporomycetidae</taxon>
        <taxon>Pleosporales</taxon>
        <taxon>Pleosporineae</taxon>
        <taxon>Didymellaceae</taxon>
        <taxon>Epicoccum</taxon>
    </lineage>
</organism>
<keyword evidence="8" id="KW-1185">Reference proteome</keyword>
<dbReference type="SUPFAM" id="SSF103473">
    <property type="entry name" value="MFS general substrate transporter"/>
    <property type="match status" value="1"/>
</dbReference>
<reference evidence="7 8" key="1">
    <citation type="journal article" date="2017" name="Genome Announc.">
        <title>Genome sequence of the saprophytic ascomycete Epicoccum nigrum ICMP 19927 strain isolated from New Zealand.</title>
        <authorList>
            <person name="Fokin M."/>
            <person name="Fleetwood D."/>
            <person name="Weir B.S."/>
            <person name="Villas-Boas S.G."/>
        </authorList>
    </citation>
    <scope>NUCLEOTIDE SEQUENCE [LARGE SCALE GENOMIC DNA]</scope>
    <source>
        <strain evidence="7 8">ICMP 19927</strain>
    </source>
</reference>
<comment type="subcellular location">
    <subcellularLocation>
        <location evidence="1">Membrane</location>
        <topology evidence="1">Multi-pass membrane protein</topology>
    </subcellularLocation>
</comment>
<sequence length="219" mass="22598">MNLVSGVVTLPMVVGLAVSILVAGYLTTLIGYFTPVLLVGSALLTVGAGLMTTFSPQTDMAKLAAFQVLYGLGCGLSWQAPYVAVQTVVNSEDITSALCLLTFAFVLGGILALAVAQSVVAITLAGELQNIIPGLTPKLVAQSGAFDFIRQPGPEDRAAILLAYSNGIRPAFYLTLGLGCAALIFALGIKITPVKSKSLTSDDDNMGSGPNDTTEEKAI</sequence>
<accession>A0A1Y2M730</accession>
<dbReference type="GO" id="GO:0005886">
    <property type="term" value="C:plasma membrane"/>
    <property type="evidence" value="ECO:0007669"/>
    <property type="project" value="TreeGrafter"/>
</dbReference>
<keyword evidence="3 6" id="KW-1133">Transmembrane helix</keyword>
<gene>
    <name evidence="7" type="ORF">B5807_04033</name>
</gene>
<keyword evidence="2 6" id="KW-0812">Transmembrane</keyword>
<proteinExistence type="predicted"/>
<feature type="transmembrane region" description="Helical" evidence="6">
    <location>
        <begin position="33"/>
        <end position="52"/>
    </location>
</feature>
<dbReference type="Proteomes" id="UP000193240">
    <property type="component" value="Unassembled WGS sequence"/>
</dbReference>
<evidence type="ECO:0008006" key="9">
    <source>
        <dbReference type="Google" id="ProtNLM"/>
    </source>
</evidence>
<dbReference type="AlphaFoldDB" id="A0A1Y2M730"/>
<dbReference type="PANTHER" id="PTHR23501">
    <property type="entry name" value="MAJOR FACILITATOR SUPERFAMILY"/>
    <property type="match status" value="1"/>
</dbReference>
<evidence type="ECO:0000256" key="5">
    <source>
        <dbReference type="SAM" id="MobiDB-lite"/>
    </source>
</evidence>
<evidence type="ECO:0000256" key="6">
    <source>
        <dbReference type="SAM" id="Phobius"/>
    </source>
</evidence>
<evidence type="ECO:0000256" key="1">
    <source>
        <dbReference type="ARBA" id="ARBA00004141"/>
    </source>
</evidence>
<evidence type="ECO:0000256" key="3">
    <source>
        <dbReference type="ARBA" id="ARBA00022989"/>
    </source>
</evidence>
<name>A0A1Y2M730_EPING</name>
<evidence type="ECO:0000256" key="4">
    <source>
        <dbReference type="ARBA" id="ARBA00023136"/>
    </source>
</evidence>
<dbReference type="InParanoid" id="A0A1Y2M730"/>
<evidence type="ECO:0000256" key="2">
    <source>
        <dbReference type="ARBA" id="ARBA00022692"/>
    </source>
</evidence>
<dbReference type="Gene3D" id="1.20.1250.20">
    <property type="entry name" value="MFS general substrate transporter like domains"/>
    <property type="match status" value="1"/>
</dbReference>
<dbReference type="OMA" id="NTFCISA"/>
<feature type="region of interest" description="Disordered" evidence="5">
    <location>
        <begin position="199"/>
        <end position="219"/>
    </location>
</feature>
<feature type="transmembrane region" description="Helical" evidence="6">
    <location>
        <begin position="6"/>
        <end position="26"/>
    </location>
</feature>
<protein>
    <recommendedName>
        <fullName evidence="9">Major facilitator superfamily (MFS) profile domain-containing protein</fullName>
    </recommendedName>
</protein>